<dbReference type="InterPro" id="IPR008972">
    <property type="entry name" value="Cupredoxin"/>
</dbReference>
<reference evidence="14 15" key="1">
    <citation type="submission" date="2020-02" db="EMBL/GenBank/DDBJ databases">
        <authorList>
            <person name="Ma Q."/>
            <person name="Huang Y."/>
            <person name="Song X."/>
            <person name="Pei D."/>
        </authorList>
    </citation>
    <scope>NUCLEOTIDE SEQUENCE [LARGE SCALE GENOMIC DNA]</scope>
    <source>
        <strain evidence="14">Sxm20200214</strain>
        <tissue evidence="14">Leaf</tissue>
    </source>
</reference>
<sequence>MASLNPILPLVFLLLTTFYHLGEGREAHTFVVGDNGWKVPESSDKNLTHWAETHRFIVGDSLEFDYDIKKDSVLQVTEENYEKCNTENPVNAYPKVKPTIVKLDVYRPHYFISGAQGNCVKGEKVIVVPQSPEHRPTPKPVPTTAPPTPSKLPTSPAPAPANSTAVGLVVGSGIFWSFVGFIGLAWA</sequence>
<keyword evidence="15" id="KW-1185">Reference proteome</keyword>
<keyword evidence="11" id="KW-0812">Transmembrane</keyword>
<evidence type="ECO:0000256" key="8">
    <source>
        <dbReference type="ARBA" id="ARBA00023288"/>
    </source>
</evidence>
<evidence type="ECO:0000256" key="6">
    <source>
        <dbReference type="ARBA" id="ARBA00023157"/>
    </source>
</evidence>
<evidence type="ECO:0000256" key="1">
    <source>
        <dbReference type="ARBA" id="ARBA00004609"/>
    </source>
</evidence>
<evidence type="ECO:0000313" key="15">
    <source>
        <dbReference type="Proteomes" id="UP000886595"/>
    </source>
</evidence>
<feature type="chain" id="PRO_5036470859" description="Phytocyanin domain-containing protein" evidence="12">
    <location>
        <begin position="25"/>
        <end position="187"/>
    </location>
</feature>
<accession>A0A8X7VBE1</accession>
<dbReference type="PANTHER" id="PTHR33021">
    <property type="entry name" value="BLUE COPPER PROTEIN"/>
    <property type="match status" value="1"/>
</dbReference>
<proteinExistence type="inferred from homology"/>
<dbReference type="CDD" id="cd11019">
    <property type="entry name" value="OsENODL1_like"/>
    <property type="match status" value="1"/>
</dbReference>
<dbReference type="Pfam" id="PF02298">
    <property type="entry name" value="Cu_bind_like"/>
    <property type="match status" value="1"/>
</dbReference>
<evidence type="ECO:0000256" key="9">
    <source>
        <dbReference type="ARBA" id="ARBA00035011"/>
    </source>
</evidence>
<evidence type="ECO:0000256" key="5">
    <source>
        <dbReference type="ARBA" id="ARBA00023136"/>
    </source>
</evidence>
<dbReference type="GO" id="GO:0005886">
    <property type="term" value="C:plasma membrane"/>
    <property type="evidence" value="ECO:0007669"/>
    <property type="project" value="UniProtKB-SubCell"/>
</dbReference>
<keyword evidence="11" id="KW-1133">Transmembrane helix</keyword>
<dbReference type="InterPro" id="IPR003245">
    <property type="entry name" value="Phytocyanin_dom"/>
</dbReference>
<evidence type="ECO:0000256" key="3">
    <source>
        <dbReference type="ARBA" id="ARBA00022622"/>
    </source>
</evidence>
<keyword evidence="8" id="KW-0449">Lipoprotein</keyword>
<dbReference type="EMBL" id="JAAMPC010000006">
    <property type="protein sequence ID" value="KAG2308204.1"/>
    <property type="molecule type" value="Genomic_DNA"/>
</dbReference>
<keyword evidence="2" id="KW-1003">Cell membrane</keyword>
<dbReference type="AlphaFoldDB" id="A0A8X7VBE1"/>
<dbReference type="Proteomes" id="UP000886595">
    <property type="component" value="Unassembled WGS sequence"/>
</dbReference>
<comment type="subcellular location">
    <subcellularLocation>
        <location evidence="1">Cell membrane</location>
        <topology evidence="1">Lipid-anchor</topology>
        <topology evidence="1">GPI-anchor</topology>
    </subcellularLocation>
</comment>
<dbReference type="InterPro" id="IPR039391">
    <property type="entry name" value="Phytocyanin-like"/>
</dbReference>
<keyword evidence="5 11" id="KW-0472">Membrane</keyword>
<dbReference type="SUPFAM" id="SSF49503">
    <property type="entry name" value="Cupredoxins"/>
    <property type="match status" value="1"/>
</dbReference>
<dbReference type="PANTHER" id="PTHR33021:SF531">
    <property type="entry name" value="EARLY NODULIN-LIKE PROTEIN 11"/>
    <property type="match status" value="1"/>
</dbReference>
<evidence type="ECO:0000313" key="14">
    <source>
        <dbReference type="EMBL" id="KAG2308204.1"/>
    </source>
</evidence>
<evidence type="ECO:0000259" key="13">
    <source>
        <dbReference type="PROSITE" id="PS51485"/>
    </source>
</evidence>
<evidence type="ECO:0000256" key="2">
    <source>
        <dbReference type="ARBA" id="ARBA00022475"/>
    </source>
</evidence>
<feature type="transmembrane region" description="Helical" evidence="11">
    <location>
        <begin position="165"/>
        <end position="186"/>
    </location>
</feature>
<evidence type="ECO:0000256" key="7">
    <source>
        <dbReference type="ARBA" id="ARBA00023180"/>
    </source>
</evidence>
<protein>
    <recommendedName>
        <fullName evidence="13">Phytocyanin domain-containing protein</fullName>
    </recommendedName>
</protein>
<feature type="domain" description="Phytocyanin" evidence="13">
    <location>
        <begin position="28"/>
        <end position="131"/>
    </location>
</feature>
<evidence type="ECO:0000256" key="10">
    <source>
        <dbReference type="SAM" id="MobiDB-lite"/>
    </source>
</evidence>
<gene>
    <name evidence="14" type="ORF">Bca52824_027952</name>
</gene>
<dbReference type="InterPro" id="IPR041846">
    <property type="entry name" value="ENL_dom"/>
</dbReference>
<dbReference type="FunFam" id="2.60.40.420:FF:000034">
    <property type="entry name" value="Cupredoxin superfamily protein"/>
    <property type="match status" value="1"/>
</dbReference>
<evidence type="ECO:0000256" key="12">
    <source>
        <dbReference type="SAM" id="SignalP"/>
    </source>
</evidence>
<evidence type="ECO:0000256" key="11">
    <source>
        <dbReference type="SAM" id="Phobius"/>
    </source>
</evidence>
<dbReference type="PROSITE" id="PS51485">
    <property type="entry name" value="PHYTOCYANIN"/>
    <property type="match status" value="1"/>
</dbReference>
<feature type="region of interest" description="Disordered" evidence="10">
    <location>
        <begin position="130"/>
        <end position="158"/>
    </location>
</feature>
<dbReference type="OrthoDB" id="1087503at2759"/>
<keyword evidence="3" id="KW-0336">GPI-anchor</keyword>
<dbReference type="GO" id="GO:0009055">
    <property type="term" value="F:electron transfer activity"/>
    <property type="evidence" value="ECO:0007669"/>
    <property type="project" value="InterPro"/>
</dbReference>
<dbReference type="Gene3D" id="2.60.40.420">
    <property type="entry name" value="Cupredoxins - blue copper proteins"/>
    <property type="match status" value="1"/>
</dbReference>
<comment type="caution">
    <text evidence="14">The sequence shown here is derived from an EMBL/GenBank/DDBJ whole genome shotgun (WGS) entry which is preliminary data.</text>
</comment>
<evidence type="ECO:0000256" key="4">
    <source>
        <dbReference type="ARBA" id="ARBA00022729"/>
    </source>
</evidence>
<keyword evidence="7" id="KW-0325">Glycoprotein</keyword>
<name>A0A8X7VBE1_BRACI</name>
<dbReference type="GO" id="GO:0098552">
    <property type="term" value="C:side of membrane"/>
    <property type="evidence" value="ECO:0007669"/>
    <property type="project" value="UniProtKB-KW"/>
</dbReference>
<feature type="signal peptide" evidence="12">
    <location>
        <begin position="1"/>
        <end position="24"/>
    </location>
</feature>
<keyword evidence="4 12" id="KW-0732">Signal</keyword>
<comment type="similarity">
    <text evidence="9">Belongs to the early nodulin-like (ENODL) family.</text>
</comment>
<keyword evidence="6" id="KW-1015">Disulfide bond</keyword>
<feature type="compositionally biased region" description="Pro residues" evidence="10">
    <location>
        <begin position="138"/>
        <end position="158"/>
    </location>
</feature>
<organism evidence="14 15">
    <name type="scientific">Brassica carinata</name>
    <name type="common">Ethiopian mustard</name>
    <name type="synonym">Abyssinian cabbage</name>
    <dbReference type="NCBI Taxonomy" id="52824"/>
    <lineage>
        <taxon>Eukaryota</taxon>
        <taxon>Viridiplantae</taxon>
        <taxon>Streptophyta</taxon>
        <taxon>Embryophyta</taxon>
        <taxon>Tracheophyta</taxon>
        <taxon>Spermatophyta</taxon>
        <taxon>Magnoliopsida</taxon>
        <taxon>eudicotyledons</taxon>
        <taxon>Gunneridae</taxon>
        <taxon>Pentapetalae</taxon>
        <taxon>rosids</taxon>
        <taxon>malvids</taxon>
        <taxon>Brassicales</taxon>
        <taxon>Brassicaceae</taxon>
        <taxon>Brassiceae</taxon>
        <taxon>Brassica</taxon>
    </lineage>
</organism>